<dbReference type="Proteomes" id="UP000283805">
    <property type="component" value="Unassembled WGS sequence"/>
</dbReference>
<protein>
    <submittedName>
        <fullName evidence="6">Putative membrane protein YphA (DoxX/SURF4 family)</fullName>
    </submittedName>
</protein>
<dbReference type="EMBL" id="RAPO01000001">
    <property type="protein sequence ID" value="RKD98128.1"/>
    <property type="molecule type" value="Genomic_DNA"/>
</dbReference>
<dbReference type="Pfam" id="PF07681">
    <property type="entry name" value="DoxX"/>
    <property type="match status" value="1"/>
</dbReference>
<keyword evidence="2" id="KW-0812">Transmembrane</keyword>
<evidence type="ECO:0000256" key="5">
    <source>
        <dbReference type="SAM" id="MobiDB-lite"/>
    </source>
</evidence>
<dbReference type="OrthoDB" id="340328at2157"/>
<evidence type="ECO:0000313" key="6">
    <source>
        <dbReference type="EMBL" id="RKD98128.1"/>
    </source>
</evidence>
<reference evidence="6 7" key="1">
    <citation type="submission" date="2018-09" db="EMBL/GenBank/DDBJ databases">
        <title>Genomic Encyclopedia of Archaeal and Bacterial Type Strains, Phase II (KMG-II): from individual species to whole genera.</title>
        <authorList>
            <person name="Goeker M."/>
        </authorList>
    </citation>
    <scope>NUCLEOTIDE SEQUENCE [LARGE SCALE GENOMIC DNA]</scope>
    <source>
        <strain evidence="6 7">DSM 13151</strain>
    </source>
</reference>
<dbReference type="AlphaFoldDB" id="A0A419WRU5"/>
<dbReference type="RefSeq" id="WP_120243585.1">
    <property type="nucleotide sequence ID" value="NZ_RAPO01000001.1"/>
</dbReference>
<evidence type="ECO:0000256" key="4">
    <source>
        <dbReference type="ARBA" id="ARBA00023136"/>
    </source>
</evidence>
<evidence type="ECO:0000256" key="2">
    <source>
        <dbReference type="ARBA" id="ARBA00022692"/>
    </source>
</evidence>
<evidence type="ECO:0000313" key="7">
    <source>
        <dbReference type="Proteomes" id="UP000283805"/>
    </source>
</evidence>
<feature type="region of interest" description="Disordered" evidence="5">
    <location>
        <begin position="1"/>
        <end position="37"/>
    </location>
</feature>
<evidence type="ECO:0000256" key="3">
    <source>
        <dbReference type="ARBA" id="ARBA00022989"/>
    </source>
</evidence>
<sequence length="166" mass="17972">MRSLLQLPRSRSRGRSEPEPESVPQPSTTARGETEADSIADDPLFRLGRAIFGGILAFTAVDNLRNLDERVQYADAKDAPAPERSVPAVSTALLAGGLGVALWRRPATGAAAIAGFLAGTTPIMHDFWNEDDPTEKQQELTHFLKNGALFGAALAFMTQGRRRDEQ</sequence>
<gene>
    <name evidence="6" type="ORF">ATJ93_1132</name>
</gene>
<accession>A0A419WRU5</accession>
<keyword evidence="3" id="KW-1133">Transmembrane helix</keyword>
<name>A0A419WRU5_9EURY</name>
<organism evidence="6 7">
    <name type="scientific">Halopiger aswanensis</name>
    <dbReference type="NCBI Taxonomy" id="148449"/>
    <lineage>
        <taxon>Archaea</taxon>
        <taxon>Methanobacteriati</taxon>
        <taxon>Methanobacteriota</taxon>
        <taxon>Stenosarchaea group</taxon>
        <taxon>Halobacteria</taxon>
        <taxon>Halobacteriales</taxon>
        <taxon>Natrialbaceae</taxon>
        <taxon>Halopiger</taxon>
    </lineage>
</organism>
<keyword evidence="4" id="KW-0472">Membrane</keyword>
<comment type="caution">
    <text evidence="6">The sequence shown here is derived from an EMBL/GenBank/DDBJ whole genome shotgun (WGS) entry which is preliminary data.</text>
</comment>
<evidence type="ECO:0000256" key="1">
    <source>
        <dbReference type="ARBA" id="ARBA00004141"/>
    </source>
</evidence>
<dbReference type="GO" id="GO:0016020">
    <property type="term" value="C:membrane"/>
    <property type="evidence" value="ECO:0007669"/>
    <property type="project" value="UniProtKB-SubCell"/>
</dbReference>
<comment type="subcellular location">
    <subcellularLocation>
        <location evidence="1">Membrane</location>
        <topology evidence="1">Multi-pass membrane protein</topology>
    </subcellularLocation>
</comment>
<keyword evidence="7" id="KW-1185">Reference proteome</keyword>
<dbReference type="InterPro" id="IPR032808">
    <property type="entry name" value="DoxX"/>
</dbReference>
<proteinExistence type="predicted"/>